<organism evidence="1 2">
    <name type="scientific">Muntiacus reevesi</name>
    <name type="common">Reeves' muntjac</name>
    <name type="synonym">Cervus reevesi</name>
    <dbReference type="NCBI Taxonomy" id="9886"/>
    <lineage>
        <taxon>Eukaryota</taxon>
        <taxon>Metazoa</taxon>
        <taxon>Chordata</taxon>
        <taxon>Craniata</taxon>
        <taxon>Vertebrata</taxon>
        <taxon>Euteleostomi</taxon>
        <taxon>Mammalia</taxon>
        <taxon>Eutheria</taxon>
        <taxon>Laurasiatheria</taxon>
        <taxon>Artiodactyla</taxon>
        <taxon>Ruminantia</taxon>
        <taxon>Pecora</taxon>
        <taxon>Cervidae</taxon>
        <taxon>Muntiacinae</taxon>
        <taxon>Muntiacus</taxon>
    </lineage>
</organism>
<gene>
    <name evidence="1" type="ORF">FD755_025227</name>
</gene>
<dbReference type="Gene3D" id="3.10.110.10">
    <property type="entry name" value="Ubiquitin Conjugating Enzyme"/>
    <property type="match status" value="1"/>
</dbReference>
<evidence type="ECO:0000313" key="1">
    <source>
        <dbReference type="EMBL" id="KAB0338536.1"/>
    </source>
</evidence>
<dbReference type="InterPro" id="IPR016135">
    <property type="entry name" value="UBQ-conjugating_enzyme/RWD"/>
</dbReference>
<keyword evidence="2" id="KW-1185">Reference proteome</keyword>
<accession>A0A5N3UP96</accession>
<protein>
    <recommendedName>
        <fullName evidence="3">UBC core domain-containing protein</fullName>
    </recommendedName>
</protein>
<evidence type="ECO:0008006" key="3">
    <source>
        <dbReference type="Google" id="ProtNLM"/>
    </source>
</evidence>
<dbReference type="Proteomes" id="UP000326062">
    <property type="component" value="Unassembled WGS sequence"/>
</dbReference>
<sequence length="99" mass="10913">MQLAATTGSGVAVSWGLENDQHMTLTRWTGVITGLELGCGPKCLEACPFVRFVTKINIDGVNILAKWQNSSSIKVILQELWHLMSKENMKLPQLPEGQC</sequence>
<dbReference type="SUPFAM" id="SSF54495">
    <property type="entry name" value="UBC-like"/>
    <property type="match status" value="1"/>
</dbReference>
<dbReference type="AlphaFoldDB" id="A0A5N3UP96"/>
<comment type="caution">
    <text evidence="1">The sequence shown here is derived from an EMBL/GenBank/DDBJ whole genome shotgun (WGS) entry which is preliminary data.</text>
</comment>
<proteinExistence type="predicted"/>
<dbReference type="EMBL" id="VCEB01008193">
    <property type="protein sequence ID" value="KAB0338536.1"/>
    <property type="molecule type" value="Genomic_DNA"/>
</dbReference>
<evidence type="ECO:0000313" key="2">
    <source>
        <dbReference type="Proteomes" id="UP000326062"/>
    </source>
</evidence>
<name>A0A5N3UP96_MUNRE</name>
<reference evidence="1 2" key="1">
    <citation type="submission" date="2019-06" db="EMBL/GenBank/DDBJ databases">
        <title>Discovery of a novel chromosome fission-fusion reversal in muntjac.</title>
        <authorList>
            <person name="Mudd A.B."/>
            <person name="Bredeson J.V."/>
            <person name="Baum R."/>
            <person name="Hockemeyer D."/>
            <person name="Rokhsar D.S."/>
        </authorList>
    </citation>
    <scope>NUCLEOTIDE SEQUENCE [LARGE SCALE GENOMIC DNA]</scope>
    <source>
        <strain evidence="1">UCam_UCB_Mr</strain>
        <tissue evidence="1">Fibroblast cell line</tissue>
    </source>
</reference>